<comment type="pathway">
    <text evidence="4 15">Carbohydrate degradation; glycolysis; D-glyceraldehyde 3-phosphate and glycerone phosphate from D-glucose: step 3/4.</text>
</comment>
<dbReference type="GO" id="GO:0016208">
    <property type="term" value="F:AMP binding"/>
    <property type="evidence" value="ECO:0007669"/>
    <property type="project" value="TreeGrafter"/>
</dbReference>
<dbReference type="FunFam" id="3.40.50.460:FF:000002">
    <property type="entry name" value="ATP-dependent 6-phosphofructokinase"/>
    <property type="match status" value="1"/>
</dbReference>
<dbReference type="GO" id="GO:0061621">
    <property type="term" value="P:canonical glycolysis"/>
    <property type="evidence" value="ECO:0007669"/>
    <property type="project" value="TreeGrafter"/>
</dbReference>
<evidence type="ECO:0000256" key="2">
    <source>
        <dbReference type="ARBA" id="ARBA00002659"/>
    </source>
</evidence>
<dbReference type="NCBIfam" id="NF002872">
    <property type="entry name" value="PRK03202.1"/>
    <property type="match status" value="1"/>
</dbReference>
<dbReference type="InterPro" id="IPR035966">
    <property type="entry name" value="PKF_sf"/>
</dbReference>
<evidence type="ECO:0000256" key="14">
    <source>
        <dbReference type="ARBA" id="ARBA00048070"/>
    </source>
</evidence>
<dbReference type="PRINTS" id="PR00476">
    <property type="entry name" value="PHFRCTKINASE"/>
</dbReference>
<reference evidence="17 18" key="1">
    <citation type="submission" date="2017-11" db="EMBL/GenBank/DDBJ databases">
        <title>Evolution of Phototrophy in the Chloroflexi Phylum Driven by Horizontal Gene Transfer.</title>
        <authorList>
            <person name="Ward L.M."/>
            <person name="Hemp J."/>
            <person name="Shih P.M."/>
            <person name="Mcglynn S.E."/>
            <person name="Fischer W."/>
        </authorList>
    </citation>
    <scope>NUCLEOTIDE SEQUENCE [LARGE SCALE GENOMIC DNA]</scope>
    <source>
        <strain evidence="17">JP3_7</strain>
    </source>
</reference>
<keyword evidence="8 15" id="KW-0479">Metal-binding</keyword>
<comment type="similarity">
    <text evidence="15">Belongs to the phosphofructokinase type A (PFKA) family. ATP-dependent PFK group I subfamily. Prokaryotic clade 'B1' sub-subfamily.</text>
</comment>
<comment type="caution">
    <text evidence="15">Lacks conserved residue(s) required for the propagation of feature annotation.</text>
</comment>
<dbReference type="GO" id="GO:0042802">
    <property type="term" value="F:identical protein binding"/>
    <property type="evidence" value="ECO:0007669"/>
    <property type="project" value="TreeGrafter"/>
</dbReference>
<dbReference type="AlphaFoldDB" id="A0A2M8QDZ4"/>
<dbReference type="SUPFAM" id="SSF53784">
    <property type="entry name" value="Phosphofructokinase"/>
    <property type="match status" value="1"/>
</dbReference>
<evidence type="ECO:0000313" key="18">
    <source>
        <dbReference type="Proteomes" id="UP000230790"/>
    </source>
</evidence>
<dbReference type="InterPro" id="IPR000023">
    <property type="entry name" value="Phosphofructokinase_dom"/>
</dbReference>
<accession>A0A2M8QDZ4</accession>
<feature type="binding site" description="in other chain" evidence="15">
    <location>
        <position position="222"/>
    </location>
    <ligand>
        <name>substrate</name>
        <note>ligand shared between dimeric partners</note>
    </ligand>
</feature>
<evidence type="ECO:0000256" key="11">
    <source>
        <dbReference type="ARBA" id="ARBA00022840"/>
    </source>
</evidence>
<comment type="catalytic activity">
    <reaction evidence="14 15">
        <text>beta-D-fructose 6-phosphate + ATP = beta-D-fructose 1,6-bisphosphate + ADP + H(+)</text>
        <dbReference type="Rhea" id="RHEA:16109"/>
        <dbReference type="ChEBI" id="CHEBI:15378"/>
        <dbReference type="ChEBI" id="CHEBI:30616"/>
        <dbReference type="ChEBI" id="CHEBI:32966"/>
        <dbReference type="ChEBI" id="CHEBI:57634"/>
        <dbReference type="ChEBI" id="CHEBI:456216"/>
        <dbReference type="EC" id="2.7.1.11"/>
    </reaction>
</comment>
<evidence type="ECO:0000256" key="13">
    <source>
        <dbReference type="ARBA" id="ARBA00023152"/>
    </source>
</evidence>
<evidence type="ECO:0000313" key="17">
    <source>
        <dbReference type="EMBL" id="PJF48021.1"/>
    </source>
</evidence>
<keyword evidence="9 15" id="KW-0547">Nucleotide-binding</keyword>
<protein>
    <recommendedName>
        <fullName evidence="15">ATP-dependent 6-phosphofructokinase</fullName>
        <shortName evidence="15">ATP-PFK</shortName>
        <shortName evidence="15">Phosphofructokinase</shortName>
        <ecNumber evidence="15">2.7.1.11</ecNumber>
    </recommendedName>
    <alternativeName>
        <fullName evidence="15">Phosphohexokinase</fullName>
    </alternativeName>
</protein>
<dbReference type="PANTHER" id="PTHR13697">
    <property type="entry name" value="PHOSPHOFRUCTOKINASE"/>
    <property type="match status" value="1"/>
</dbReference>
<evidence type="ECO:0000256" key="1">
    <source>
        <dbReference type="ARBA" id="ARBA00001946"/>
    </source>
</evidence>
<feature type="binding site" description="in other chain" evidence="15">
    <location>
        <begin position="169"/>
        <end position="171"/>
    </location>
    <ligand>
        <name>substrate</name>
        <note>ligand shared between dimeric partners</note>
    </ligand>
</feature>
<evidence type="ECO:0000256" key="3">
    <source>
        <dbReference type="ARBA" id="ARBA00004496"/>
    </source>
</evidence>
<feature type="binding site" evidence="15">
    <location>
        <begin position="102"/>
        <end position="105"/>
    </location>
    <ligand>
        <name>ATP</name>
        <dbReference type="ChEBI" id="CHEBI:30616"/>
    </ligand>
</feature>
<feature type="domain" description="Phosphofructokinase" evidence="16">
    <location>
        <begin position="3"/>
        <end position="278"/>
    </location>
</feature>
<name>A0A2M8QDZ4_9CHLR</name>
<dbReference type="InterPro" id="IPR012003">
    <property type="entry name" value="ATP_PFK_prok-type"/>
</dbReference>
<dbReference type="GO" id="GO:0003872">
    <property type="term" value="F:6-phosphofructokinase activity"/>
    <property type="evidence" value="ECO:0007669"/>
    <property type="project" value="UniProtKB-UniRule"/>
</dbReference>
<gene>
    <name evidence="15" type="primary">pfkA</name>
    <name evidence="17" type="ORF">CUN48_05455</name>
</gene>
<keyword evidence="11 15" id="KW-0067">ATP-binding</keyword>
<keyword evidence="6 15" id="KW-0021">Allosteric enzyme</keyword>
<dbReference type="GO" id="GO:0048029">
    <property type="term" value="F:monosaccharide binding"/>
    <property type="evidence" value="ECO:0007669"/>
    <property type="project" value="TreeGrafter"/>
</dbReference>
<feature type="binding site" evidence="15">
    <location>
        <position position="103"/>
    </location>
    <ligand>
        <name>Mg(2+)</name>
        <dbReference type="ChEBI" id="CHEBI:18420"/>
        <note>catalytic</note>
    </ligand>
</feature>
<feature type="binding site" evidence="15">
    <location>
        <begin position="72"/>
        <end position="73"/>
    </location>
    <ligand>
        <name>ATP</name>
        <dbReference type="ChEBI" id="CHEBI:30616"/>
    </ligand>
</feature>
<evidence type="ECO:0000256" key="4">
    <source>
        <dbReference type="ARBA" id="ARBA00004679"/>
    </source>
</evidence>
<proteinExistence type="inferred from homology"/>
<comment type="function">
    <text evidence="2 15">Catalyzes the phosphorylation of D-fructose 6-phosphate to fructose 1,6-bisphosphate by ATP, the first committing step of glycolysis.</text>
</comment>
<dbReference type="InterPro" id="IPR022953">
    <property type="entry name" value="ATP_PFK"/>
</dbReference>
<dbReference type="Pfam" id="PF00365">
    <property type="entry name" value="PFK"/>
    <property type="match status" value="1"/>
</dbReference>
<evidence type="ECO:0000256" key="8">
    <source>
        <dbReference type="ARBA" id="ARBA00022723"/>
    </source>
</evidence>
<dbReference type="Proteomes" id="UP000230790">
    <property type="component" value="Unassembled WGS sequence"/>
</dbReference>
<feature type="binding site" description="in other chain" evidence="15">
    <location>
        <position position="154"/>
    </location>
    <ligand>
        <name>ADP</name>
        <dbReference type="ChEBI" id="CHEBI:456216"/>
        <note>allosteric activator; ligand shared between dimeric partners</note>
    </ligand>
</feature>
<dbReference type="GO" id="GO:0046872">
    <property type="term" value="F:metal ion binding"/>
    <property type="evidence" value="ECO:0007669"/>
    <property type="project" value="UniProtKB-KW"/>
</dbReference>
<dbReference type="GO" id="GO:0006002">
    <property type="term" value="P:fructose 6-phosphate metabolic process"/>
    <property type="evidence" value="ECO:0007669"/>
    <property type="project" value="InterPro"/>
</dbReference>
<evidence type="ECO:0000256" key="7">
    <source>
        <dbReference type="ARBA" id="ARBA00022679"/>
    </source>
</evidence>
<keyword evidence="7 15" id="KW-0808">Transferase</keyword>
<evidence type="ECO:0000256" key="15">
    <source>
        <dbReference type="HAMAP-Rule" id="MF_00339"/>
    </source>
</evidence>
<dbReference type="GO" id="GO:0030388">
    <property type="term" value="P:fructose 1,6-bisphosphate metabolic process"/>
    <property type="evidence" value="ECO:0007669"/>
    <property type="project" value="TreeGrafter"/>
</dbReference>
<comment type="caution">
    <text evidence="17">The sequence shown here is derived from an EMBL/GenBank/DDBJ whole genome shotgun (WGS) entry which is preliminary data.</text>
</comment>
<dbReference type="PROSITE" id="PS00433">
    <property type="entry name" value="PHOSPHOFRUCTOKINASE"/>
    <property type="match status" value="1"/>
</dbReference>
<evidence type="ECO:0000256" key="12">
    <source>
        <dbReference type="ARBA" id="ARBA00022842"/>
    </source>
</evidence>
<dbReference type="Gene3D" id="3.40.50.460">
    <property type="entry name" value="Phosphofructokinase domain"/>
    <property type="match status" value="1"/>
</dbReference>
<comment type="subunit">
    <text evidence="15">Homotetramer.</text>
</comment>
<comment type="subcellular location">
    <subcellularLocation>
        <location evidence="3 15">Cytoplasm</location>
    </subcellularLocation>
</comment>
<dbReference type="EMBL" id="PGTN01000026">
    <property type="protein sequence ID" value="PJF48021.1"/>
    <property type="molecule type" value="Genomic_DNA"/>
</dbReference>
<dbReference type="Gene3D" id="3.40.50.450">
    <property type="match status" value="1"/>
</dbReference>
<dbReference type="EC" id="2.7.1.11" evidence="15"/>
<keyword evidence="13 15" id="KW-0324">Glycolysis</keyword>
<feature type="binding site" evidence="15">
    <location>
        <position position="11"/>
    </location>
    <ligand>
        <name>ATP</name>
        <dbReference type="ChEBI" id="CHEBI:30616"/>
    </ligand>
</feature>
<feature type="binding site" description="in other chain" evidence="15">
    <location>
        <begin position="213"/>
        <end position="215"/>
    </location>
    <ligand>
        <name>ADP</name>
        <dbReference type="ChEBI" id="CHEBI:456216"/>
        <note>allosteric activator; ligand shared between dimeric partners</note>
    </ligand>
</feature>
<dbReference type="PANTHER" id="PTHR13697:SF4">
    <property type="entry name" value="ATP-DEPENDENT 6-PHOSPHOFRUCTOKINASE"/>
    <property type="match status" value="1"/>
</dbReference>
<feature type="binding site" evidence="15">
    <location>
        <position position="247"/>
    </location>
    <ligand>
        <name>substrate</name>
        <note>ligand shared between dimeric partners</note>
    </ligand>
</feature>
<feature type="active site" description="Proton acceptor" evidence="15">
    <location>
        <position position="127"/>
    </location>
</feature>
<organism evidence="17 18">
    <name type="scientific">Candidatus Thermofonsia Clade 3 bacterium</name>
    <dbReference type="NCBI Taxonomy" id="2364212"/>
    <lineage>
        <taxon>Bacteria</taxon>
        <taxon>Bacillati</taxon>
        <taxon>Chloroflexota</taxon>
        <taxon>Candidatus Thermofontia</taxon>
        <taxon>Candidatus Thermofonsia Clade 3</taxon>
    </lineage>
</organism>
<evidence type="ECO:0000256" key="5">
    <source>
        <dbReference type="ARBA" id="ARBA00022490"/>
    </source>
</evidence>
<dbReference type="InterPro" id="IPR015912">
    <property type="entry name" value="Phosphofructokinase_CS"/>
</dbReference>
<keyword evidence="5 15" id="KW-0963">Cytoplasm</keyword>
<dbReference type="UniPathway" id="UPA00109">
    <property type="reaction ID" value="UER00182"/>
</dbReference>
<comment type="activity regulation">
    <text evidence="15">Allosterically activated by ADP and other diphosphonucleosides, and allosterically inhibited by phosphoenolpyruvate.</text>
</comment>
<dbReference type="GO" id="GO:0005524">
    <property type="term" value="F:ATP binding"/>
    <property type="evidence" value="ECO:0007669"/>
    <property type="project" value="UniProtKB-KW"/>
</dbReference>
<feature type="binding site" evidence="15">
    <location>
        <begin position="21"/>
        <end position="25"/>
    </location>
    <ligand>
        <name>ADP</name>
        <dbReference type="ChEBI" id="CHEBI:456216"/>
        <note>allosteric activator; ligand shared between dimeric partners</note>
    </ligand>
</feature>
<sequence>MKRIAVVTSGGDVPGLNAAIRAVTRSALAYGVQVIGVHRGYEGLIAGEFTEMTSRDVGGILRKGGTILGTSRSERFMTAEGRRMAKERLEQAGIEGLVVIGGNGTLAGAYQLYKLGVPLVGVPKTIDNDQYGTDTAIGVDTALNTIAEAVGRVKDTASSHRRAFLIEVMGRRCGYLALASGIICGAEMVLIPERPASPDDVARRIIEASHIGKAHCIIIVAEGWPPGTRALKEHLLTNHVDEGFDVREVVLGHVQRGGTPTAFDRLLATRMGVRAVESLLDGSGIGHMVGLHGGQLSLVPLEVATSQQKPLSAEMLRIAEMLCR</sequence>
<feature type="binding site" description="in other chain" evidence="15">
    <location>
        <begin position="253"/>
        <end position="256"/>
    </location>
    <ligand>
        <name>substrate</name>
        <note>ligand shared between dimeric partners</note>
    </ligand>
</feature>
<dbReference type="HAMAP" id="MF_00339">
    <property type="entry name" value="Phosphofructokinase_I_B1"/>
    <property type="match status" value="1"/>
</dbReference>
<dbReference type="GO" id="GO:0005945">
    <property type="term" value="C:6-phosphofructokinase complex"/>
    <property type="evidence" value="ECO:0007669"/>
    <property type="project" value="TreeGrafter"/>
</dbReference>
<evidence type="ECO:0000256" key="10">
    <source>
        <dbReference type="ARBA" id="ARBA00022777"/>
    </source>
</evidence>
<feature type="binding site" description="in other chain" evidence="15">
    <location>
        <begin position="125"/>
        <end position="127"/>
    </location>
    <ligand>
        <name>substrate</name>
        <note>ligand shared between dimeric partners</note>
    </ligand>
</feature>
<feature type="binding site" evidence="15">
    <location>
        <position position="162"/>
    </location>
    <ligand>
        <name>substrate</name>
        <note>ligand shared between dimeric partners</note>
    </ligand>
</feature>
<feature type="binding site" description="in other chain" evidence="15">
    <location>
        <begin position="185"/>
        <end position="187"/>
    </location>
    <ligand>
        <name>ADP</name>
        <dbReference type="ChEBI" id="CHEBI:456216"/>
        <note>allosteric activator; ligand shared between dimeric partners</note>
    </ligand>
</feature>
<evidence type="ECO:0000259" key="16">
    <source>
        <dbReference type="Pfam" id="PF00365"/>
    </source>
</evidence>
<dbReference type="PIRSF" id="PIRSF000532">
    <property type="entry name" value="ATP_PFK_prok"/>
    <property type="match status" value="1"/>
</dbReference>
<evidence type="ECO:0000256" key="6">
    <source>
        <dbReference type="ARBA" id="ARBA00022533"/>
    </source>
</evidence>
<keyword evidence="12 15" id="KW-0460">Magnesium</keyword>
<comment type="cofactor">
    <cofactor evidence="1 15">
        <name>Mg(2+)</name>
        <dbReference type="ChEBI" id="CHEBI:18420"/>
    </cofactor>
</comment>
<keyword evidence="10 15" id="KW-0418">Kinase</keyword>
<dbReference type="InterPro" id="IPR012828">
    <property type="entry name" value="PFKA_ATP_prok"/>
</dbReference>
<evidence type="ECO:0000256" key="9">
    <source>
        <dbReference type="ARBA" id="ARBA00022741"/>
    </source>
</evidence>
<dbReference type="GO" id="GO:0070095">
    <property type="term" value="F:fructose-6-phosphate binding"/>
    <property type="evidence" value="ECO:0007669"/>
    <property type="project" value="TreeGrafter"/>
</dbReference>